<dbReference type="GO" id="GO:2000001">
    <property type="term" value="P:regulation of DNA damage checkpoint"/>
    <property type="evidence" value="ECO:0007669"/>
    <property type="project" value="TreeGrafter"/>
</dbReference>
<evidence type="ECO:0000313" key="10">
    <source>
        <dbReference type="Proteomes" id="UP000696485"/>
    </source>
</evidence>
<dbReference type="InterPro" id="IPR036322">
    <property type="entry name" value="WD40_repeat_dom_sf"/>
</dbReference>
<evidence type="ECO:0000256" key="5">
    <source>
        <dbReference type="ARBA" id="ARBA00022763"/>
    </source>
</evidence>
<dbReference type="InterPro" id="IPR015943">
    <property type="entry name" value="WD40/YVTN_repeat-like_dom_sf"/>
</dbReference>
<evidence type="ECO:0000256" key="1">
    <source>
        <dbReference type="ARBA" id="ARBA00005434"/>
    </source>
</evidence>
<dbReference type="PROSITE" id="PS50082">
    <property type="entry name" value="WD_REPEATS_2"/>
    <property type="match status" value="1"/>
</dbReference>
<reference evidence="9" key="1">
    <citation type="journal article" date="2020" name="Fungal Divers.">
        <title>Resolving the Mortierellaceae phylogeny through synthesis of multi-gene phylogenetics and phylogenomics.</title>
        <authorList>
            <person name="Vandepol N."/>
            <person name="Liber J."/>
            <person name="Desiro A."/>
            <person name="Na H."/>
            <person name="Kennedy M."/>
            <person name="Barry K."/>
            <person name="Grigoriev I.V."/>
            <person name="Miller A.N."/>
            <person name="O'Donnell K."/>
            <person name="Stajich J.E."/>
            <person name="Bonito G."/>
        </authorList>
    </citation>
    <scope>NUCLEOTIDE SEQUENCE</scope>
    <source>
        <strain evidence="9">NVP1</strain>
    </source>
</reference>
<evidence type="ECO:0000256" key="8">
    <source>
        <dbReference type="RuleBase" id="RU365004"/>
    </source>
</evidence>
<dbReference type="EMBL" id="JAAAUY010002929">
    <property type="protein sequence ID" value="KAF9309000.1"/>
    <property type="molecule type" value="Genomic_DNA"/>
</dbReference>
<dbReference type="SUPFAM" id="SSF50978">
    <property type="entry name" value="WD40 repeat-like"/>
    <property type="match status" value="1"/>
</dbReference>
<proteinExistence type="inferred from homology"/>
<dbReference type="PROSITE" id="PS00678">
    <property type="entry name" value="WD_REPEATS_1"/>
    <property type="match status" value="1"/>
</dbReference>
<dbReference type="Proteomes" id="UP000696485">
    <property type="component" value="Unassembled WGS sequence"/>
</dbReference>
<evidence type="ECO:0000256" key="3">
    <source>
        <dbReference type="ARBA" id="ARBA00022574"/>
    </source>
</evidence>
<keyword evidence="10" id="KW-1185">Reference proteome</keyword>
<keyword evidence="6 8" id="KW-0238">DNA-binding</keyword>
<keyword evidence="5 8" id="KW-0227">DNA damage</keyword>
<dbReference type="GO" id="GO:0005634">
    <property type="term" value="C:nucleus"/>
    <property type="evidence" value="ECO:0007669"/>
    <property type="project" value="TreeGrafter"/>
</dbReference>
<comment type="function">
    <text evidence="8">DNA-binding protein that binds to both single- and double-stranded DNA. Binds preferentially to UV-damaged DNA. May be involved in DNA-metabolic processes.</text>
</comment>
<accession>A0A9P5SAA0</accession>
<protein>
    <recommendedName>
        <fullName evidence="2 8">DNA damage-binding protein CMR1</fullName>
    </recommendedName>
</protein>
<dbReference type="PANTHER" id="PTHR14773">
    <property type="entry name" value="WD REPEAT-CONTAINING PROTEIN 76"/>
    <property type="match status" value="1"/>
</dbReference>
<dbReference type="InterPro" id="IPR019775">
    <property type="entry name" value="WD40_repeat_CS"/>
</dbReference>
<gene>
    <name evidence="9" type="ORF">BG006_005208</name>
</gene>
<evidence type="ECO:0000256" key="6">
    <source>
        <dbReference type="ARBA" id="ARBA00023125"/>
    </source>
</evidence>
<dbReference type="PANTHER" id="PTHR14773:SF0">
    <property type="entry name" value="WD REPEAT-CONTAINING PROTEIN 76"/>
    <property type="match status" value="1"/>
</dbReference>
<evidence type="ECO:0000313" key="9">
    <source>
        <dbReference type="EMBL" id="KAF9309000.1"/>
    </source>
</evidence>
<evidence type="ECO:0000256" key="7">
    <source>
        <dbReference type="PROSITE-ProRule" id="PRU00221"/>
    </source>
</evidence>
<evidence type="ECO:0000256" key="4">
    <source>
        <dbReference type="ARBA" id="ARBA00022737"/>
    </source>
</evidence>
<keyword evidence="4" id="KW-0677">Repeat</keyword>
<sequence length="154" mass="18065">MEGVSLKDMQTPKDQLVYRKLLHEKKIGCVNMNPKHSHRTATSSLDRTMRIWDVRNFASHKEETDEPLEELAQFSHRLSASTSYDDYVRVFNNFEPGLLVVKEIPEPIKIPHNNQSGRWRTMLRAVWSHQFNWFMIANMNKSLDIYSRGTGDLM</sequence>
<comment type="caution">
    <text evidence="9">The sequence shown here is derived from an EMBL/GenBank/DDBJ whole genome shotgun (WGS) entry which is preliminary data.</text>
</comment>
<dbReference type="InterPro" id="IPR001680">
    <property type="entry name" value="WD40_rpt"/>
</dbReference>
<comment type="similarity">
    <text evidence="1 8">Belongs to the WD repeat DDB2/WDR76 family.</text>
</comment>
<organism evidence="9 10">
    <name type="scientific">Podila minutissima</name>
    <dbReference type="NCBI Taxonomy" id="64525"/>
    <lineage>
        <taxon>Eukaryota</taxon>
        <taxon>Fungi</taxon>
        <taxon>Fungi incertae sedis</taxon>
        <taxon>Mucoromycota</taxon>
        <taxon>Mortierellomycotina</taxon>
        <taxon>Mortierellomycetes</taxon>
        <taxon>Mortierellales</taxon>
        <taxon>Mortierellaceae</taxon>
        <taxon>Podila</taxon>
    </lineage>
</organism>
<keyword evidence="3 7" id="KW-0853">WD repeat</keyword>
<name>A0A9P5SAA0_9FUNG</name>
<dbReference type="GO" id="GO:0003677">
    <property type="term" value="F:DNA binding"/>
    <property type="evidence" value="ECO:0007669"/>
    <property type="project" value="UniProtKB-UniRule"/>
</dbReference>
<evidence type="ECO:0000256" key="2">
    <source>
        <dbReference type="ARBA" id="ARBA00021132"/>
    </source>
</evidence>
<feature type="repeat" description="WD" evidence="7">
    <location>
        <begin position="23"/>
        <end position="56"/>
    </location>
</feature>
<feature type="non-terminal residue" evidence="9">
    <location>
        <position position="1"/>
    </location>
</feature>
<dbReference type="Gene3D" id="2.130.10.10">
    <property type="entry name" value="YVTN repeat-like/Quinoprotein amine dehydrogenase"/>
    <property type="match status" value="1"/>
</dbReference>
<dbReference type="GO" id="GO:0006974">
    <property type="term" value="P:DNA damage response"/>
    <property type="evidence" value="ECO:0007669"/>
    <property type="project" value="UniProtKB-KW"/>
</dbReference>
<dbReference type="InterPro" id="IPR050853">
    <property type="entry name" value="WD_repeat_DNA-damage-binding"/>
</dbReference>
<dbReference type="AlphaFoldDB" id="A0A9P5SAA0"/>